<reference evidence="2 3" key="1">
    <citation type="submission" date="2024-02" db="EMBL/GenBank/DDBJ databases">
        <authorList>
            <person name="Chen Y."/>
            <person name="Shah S."/>
            <person name="Dougan E. K."/>
            <person name="Thang M."/>
            <person name="Chan C."/>
        </authorList>
    </citation>
    <scope>NUCLEOTIDE SEQUENCE [LARGE SCALE GENOMIC DNA]</scope>
</reference>
<dbReference type="Proteomes" id="UP001642464">
    <property type="component" value="Unassembled WGS sequence"/>
</dbReference>
<keyword evidence="3" id="KW-1185">Reference proteome</keyword>
<organism evidence="2 3">
    <name type="scientific">Durusdinium trenchii</name>
    <dbReference type="NCBI Taxonomy" id="1381693"/>
    <lineage>
        <taxon>Eukaryota</taxon>
        <taxon>Sar</taxon>
        <taxon>Alveolata</taxon>
        <taxon>Dinophyceae</taxon>
        <taxon>Suessiales</taxon>
        <taxon>Symbiodiniaceae</taxon>
        <taxon>Durusdinium</taxon>
    </lineage>
</organism>
<accession>A0ABP0MCZ3</accession>
<evidence type="ECO:0000313" key="3">
    <source>
        <dbReference type="Proteomes" id="UP001642464"/>
    </source>
</evidence>
<gene>
    <name evidence="2" type="ORF">SCF082_LOCUS27362</name>
</gene>
<name>A0ABP0MCZ3_9DINO</name>
<feature type="region of interest" description="Disordered" evidence="1">
    <location>
        <begin position="272"/>
        <end position="312"/>
    </location>
</feature>
<proteinExistence type="predicted"/>
<comment type="caution">
    <text evidence="2">The sequence shown here is derived from an EMBL/GenBank/DDBJ whole genome shotgun (WGS) entry which is preliminary data.</text>
</comment>
<feature type="compositionally biased region" description="Basic and acidic residues" evidence="1">
    <location>
        <begin position="293"/>
        <end position="306"/>
    </location>
</feature>
<evidence type="ECO:0000313" key="2">
    <source>
        <dbReference type="EMBL" id="CAK9049362.1"/>
    </source>
</evidence>
<evidence type="ECO:0000256" key="1">
    <source>
        <dbReference type="SAM" id="MobiDB-lite"/>
    </source>
</evidence>
<dbReference type="EMBL" id="CAXAMM010021113">
    <property type="protein sequence ID" value="CAK9049362.1"/>
    <property type="molecule type" value="Genomic_DNA"/>
</dbReference>
<sequence>MSGRLDELEKVNVPTLYFRVPEDCPAFEKGKGDGKDQGKNLGKIRLVDLDSTGRFGVKIARIRRVDKTDPGPTCEDKDIVYPGPKHELKRGILTLKSDECWIIPHLGKINEETMAVRVQDAANDLSTFTSAIGIKSEDLTCEFLPCVRVPYKCSKPASICTNKFLTKEFREKAASSMNLYKKTTLKPDDVDVLALNMRHNFNISPLAVVHTGGDGLCEIPETTSTLLLPGDHLVCFLPSHTSERYKEWFEETISILRNDVWLNCRIENGPKKRLMRRGGGGENKKRKAGEVPTRPDDARGGHKGPEDDAGCN</sequence>
<protein>
    <submittedName>
        <fullName evidence="2">Uncharacterized protein</fullName>
    </submittedName>
</protein>